<protein>
    <submittedName>
        <fullName evidence="2">Synaptonemal complex protein 2-like</fullName>
    </submittedName>
</protein>
<evidence type="ECO:0000313" key="1">
    <source>
        <dbReference type="Proteomes" id="UP000694863"/>
    </source>
</evidence>
<reference evidence="2" key="1">
    <citation type="submission" date="2025-08" db="UniProtKB">
        <authorList>
            <consortium name="RefSeq"/>
        </authorList>
    </citation>
    <scope>IDENTIFICATION</scope>
</reference>
<gene>
    <name evidence="2" type="primary">LOC101640303</name>
</gene>
<evidence type="ECO:0000313" key="2">
    <source>
        <dbReference type="RefSeq" id="XP_045154152.1"/>
    </source>
</evidence>
<sequence length="592" mass="67093">MSTKKHPLSSVTEYESGRFQDVFWLQACITDAFLGGGYQKLREYLQHRESYVPQSHDHLLLHQLDKTMNKELHGREFQCVSLLLKCLQRFFVDGLTEEEPLLILQGVIPKMVSWFEETVRLLTKEDLTSDASLITATKDFLETALIISRNSYKGRIQMLDAFVFSLGFLVTEKLLNHSIGQEALRTLNCILETVPWAERKKLHLLEGPCLFMKDLARTILTDCRQFLNCLNSRLGDRRRVYTFPCISAFADDHEMRKPDSEKLEEFWIDFNLGSQSITFYIDNPKSALWEPVKILKEAVGNFCTIEMETMKMLVIHLKQPMVIGNKDVMKTKIHFDLQFGISHVSRKVLGGDDQTVPYVKEESSESIGPLLLSEPSTSEQSGAEESAPTVLLEQSAAEESGPTIANQEPLMTNLKHKLPTLEDTDLSDGGFVTPKQSRWEDGVSREFHSSVREENDMAVTSESDFSTELEETSVQVPVPGGKGISSSYSALKGQRKQDTEMSTFMYNKHLFSETSEDSSNTSERSWTRGSQPRKKPLKVYSNKKKKVAHRRMKILPLSPISSDSDLEKGQPKLVRKPPPQEVQVQLAADGKA</sequence>
<proteinExistence type="predicted"/>
<accession>A0AC55DQY5</accession>
<dbReference type="RefSeq" id="XP_045154152.1">
    <property type="nucleotide sequence ID" value="XM_045298217.1"/>
</dbReference>
<dbReference type="Proteomes" id="UP000694863">
    <property type="component" value="Unplaced"/>
</dbReference>
<organism evidence="1 2">
    <name type="scientific">Echinops telfairi</name>
    <name type="common">Lesser hedgehog tenrec</name>
    <dbReference type="NCBI Taxonomy" id="9371"/>
    <lineage>
        <taxon>Eukaryota</taxon>
        <taxon>Metazoa</taxon>
        <taxon>Chordata</taxon>
        <taxon>Craniata</taxon>
        <taxon>Vertebrata</taxon>
        <taxon>Euteleostomi</taxon>
        <taxon>Mammalia</taxon>
        <taxon>Eutheria</taxon>
        <taxon>Afrotheria</taxon>
        <taxon>Tenrecidae</taxon>
        <taxon>Tenrecinae</taxon>
        <taxon>Echinops</taxon>
    </lineage>
</organism>
<name>A0AC55DQY5_ECHTE</name>
<keyword evidence="1" id="KW-1185">Reference proteome</keyword>